<evidence type="ECO:0000256" key="1">
    <source>
        <dbReference type="SAM" id="MobiDB-lite"/>
    </source>
</evidence>
<dbReference type="Proteomes" id="UP000059680">
    <property type="component" value="Chromosome 3"/>
</dbReference>
<dbReference type="PaxDb" id="39947-A0A0N7KH36"/>
<name>A0A0N7KH36_ORYSJ</name>
<sequence>MLRVGRRGRVGVDVRDDLLLLMLMLQGGEVRRVVEHREAGRRRGAGGGRGADGERADALHEVGDGAVGDGVDATLPQLLAQLGVPVVLHVVVRPPRQLVRDQRPP</sequence>
<dbReference type="AlphaFoldDB" id="A0A0N7KH36"/>
<reference evidence="2 3" key="2">
    <citation type="journal article" date="2013" name="Plant Cell Physiol.">
        <title>Rice Annotation Project Database (RAP-DB): an integrative and interactive database for rice genomics.</title>
        <authorList>
            <person name="Sakai H."/>
            <person name="Lee S.S."/>
            <person name="Tanaka T."/>
            <person name="Numa H."/>
            <person name="Kim J."/>
            <person name="Kawahara Y."/>
            <person name="Wakimoto H."/>
            <person name="Yang C.C."/>
            <person name="Iwamoto M."/>
            <person name="Abe T."/>
            <person name="Yamada Y."/>
            <person name="Muto A."/>
            <person name="Inokuchi H."/>
            <person name="Ikemura T."/>
            <person name="Matsumoto T."/>
            <person name="Sasaki T."/>
            <person name="Itoh T."/>
        </authorList>
    </citation>
    <scope>NUCLEOTIDE SEQUENCE [LARGE SCALE GENOMIC DNA]</scope>
    <source>
        <strain evidence="3">cv. Nipponbare</strain>
    </source>
</reference>
<gene>
    <name evidence="2" type="ordered locus">Os03g0296100</name>
    <name evidence="2" type="ORF">OSNPB_030296100</name>
</gene>
<accession>A0A0N7KH36</accession>
<reference evidence="2 3" key="3">
    <citation type="journal article" date="2013" name="Rice">
        <title>Improvement of the Oryza sativa Nipponbare reference genome using next generation sequence and optical map data.</title>
        <authorList>
            <person name="Kawahara Y."/>
            <person name="de la Bastide M."/>
            <person name="Hamilton J.P."/>
            <person name="Kanamori H."/>
            <person name="McCombie W.R."/>
            <person name="Ouyang S."/>
            <person name="Schwartz D.C."/>
            <person name="Tanaka T."/>
            <person name="Wu J."/>
            <person name="Zhou S."/>
            <person name="Childs K.L."/>
            <person name="Davidson R.M."/>
            <person name="Lin H."/>
            <person name="Quesada-Ocampo L."/>
            <person name="Vaillancourt B."/>
            <person name="Sakai H."/>
            <person name="Lee S.S."/>
            <person name="Kim J."/>
            <person name="Numa H."/>
            <person name="Itoh T."/>
            <person name="Buell C.R."/>
            <person name="Matsumoto T."/>
        </authorList>
    </citation>
    <scope>NUCLEOTIDE SEQUENCE [LARGE SCALE GENOMIC DNA]</scope>
    <source>
        <strain evidence="3">cv. Nipponbare</strain>
    </source>
</reference>
<dbReference type="InParanoid" id="A0A0N7KH36"/>
<protein>
    <submittedName>
        <fullName evidence="2">Os03g0296100 protein</fullName>
    </submittedName>
</protein>
<dbReference type="EMBL" id="AP014959">
    <property type="protein sequence ID" value="BAS83721.1"/>
    <property type="molecule type" value="Genomic_DNA"/>
</dbReference>
<proteinExistence type="predicted"/>
<dbReference type="Gramene" id="Os03t0296100-00">
    <property type="protein sequence ID" value="Os03t0296100-00"/>
    <property type="gene ID" value="Os03g0296100"/>
</dbReference>
<evidence type="ECO:0000313" key="2">
    <source>
        <dbReference type="EMBL" id="BAS83721.1"/>
    </source>
</evidence>
<keyword evidence="3" id="KW-1185">Reference proteome</keyword>
<organism evidence="2 3">
    <name type="scientific">Oryza sativa subsp. japonica</name>
    <name type="common">Rice</name>
    <dbReference type="NCBI Taxonomy" id="39947"/>
    <lineage>
        <taxon>Eukaryota</taxon>
        <taxon>Viridiplantae</taxon>
        <taxon>Streptophyta</taxon>
        <taxon>Embryophyta</taxon>
        <taxon>Tracheophyta</taxon>
        <taxon>Spermatophyta</taxon>
        <taxon>Magnoliopsida</taxon>
        <taxon>Liliopsida</taxon>
        <taxon>Poales</taxon>
        <taxon>Poaceae</taxon>
        <taxon>BOP clade</taxon>
        <taxon>Oryzoideae</taxon>
        <taxon>Oryzeae</taxon>
        <taxon>Oryzinae</taxon>
        <taxon>Oryza</taxon>
        <taxon>Oryza sativa</taxon>
    </lineage>
</organism>
<reference evidence="3" key="1">
    <citation type="journal article" date="2005" name="Nature">
        <title>The map-based sequence of the rice genome.</title>
        <authorList>
            <consortium name="International rice genome sequencing project (IRGSP)"/>
            <person name="Matsumoto T."/>
            <person name="Wu J."/>
            <person name="Kanamori H."/>
            <person name="Katayose Y."/>
            <person name="Fujisawa M."/>
            <person name="Namiki N."/>
            <person name="Mizuno H."/>
            <person name="Yamamoto K."/>
            <person name="Antonio B.A."/>
            <person name="Baba T."/>
            <person name="Sakata K."/>
            <person name="Nagamura Y."/>
            <person name="Aoki H."/>
            <person name="Arikawa K."/>
            <person name="Arita K."/>
            <person name="Bito T."/>
            <person name="Chiden Y."/>
            <person name="Fujitsuka N."/>
            <person name="Fukunaka R."/>
            <person name="Hamada M."/>
            <person name="Harada C."/>
            <person name="Hayashi A."/>
            <person name="Hijishita S."/>
            <person name="Honda M."/>
            <person name="Hosokawa S."/>
            <person name="Ichikawa Y."/>
            <person name="Idonuma A."/>
            <person name="Iijima M."/>
            <person name="Ikeda M."/>
            <person name="Ikeno M."/>
            <person name="Ito K."/>
            <person name="Ito S."/>
            <person name="Ito T."/>
            <person name="Ito Y."/>
            <person name="Ito Y."/>
            <person name="Iwabuchi A."/>
            <person name="Kamiya K."/>
            <person name="Karasawa W."/>
            <person name="Kurita K."/>
            <person name="Katagiri S."/>
            <person name="Kikuta A."/>
            <person name="Kobayashi H."/>
            <person name="Kobayashi N."/>
            <person name="Machita K."/>
            <person name="Maehara T."/>
            <person name="Masukawa M."/>
            <person name="Mizubayashi T."/>
            <person name="Mukai Y."/>
            <person name="Nagasaki H."/>
            <person name="Nagata Y."/>
            <person name="Naito S."/>
            <person name="Nakashima M."/>
            <person name="Nakama Y."/>
            <person name="Nakamichi Y."/>
            <person name="Nakamura M."/>
            <person name="Meguro A."/>
            <person name="Negishi M."/>
            <person name="Ohta I."/>
            <person name="Ohta T."/>
            <person name="Okamoto M."/>
            <person name="Ono N."/>
            <person name="Saji S."/>
            <person name="Sakaguchi M."/>
            <person name="Sakai K."/>
            <person name="Shibata M."/>
            <person name="Shimokawa T."/>
            <person name="Song J."/>
            <person name="Takazaki Y."/>
            <person name="Terasawa K."/>
            <person name="Tsugane M."/>
            <person name="Tsuji K."/>
            <person name="Ueda S."/>
            <person name="Waki K."/>
            <person name="Yamagata H."/>
            <person name="Yamamoto M."/>
            <person name="Yamamoto S."/>
            <person name="Yamane H."/>
            <person name="Yoshiki S."/>
            <person name="Yoshihara R."/>
            <person name="Yukawa K."/>
            <person name="Zhong H."/>
            <person name="Yano M."/>
            <person name="Yuan Q."/>
            <person name="Ouyang S."/>
            <person name="Liu J."/>
            <person name="Jones K.M."/>
            <person name="Gansberger K."/>
            <person name="Moffat K."/>
            <person name="Hill J."/>
            <person name="Bera J."/>
            <person name="Fadrosh D."/>
            <person name="Jin S."/>
            <person name="Johri S."/>
            <person name="Kim M."/>
            <person name="Overton L."/>
            <person name="Reardon M."/>
            <person name="Tsitrin T."/>
            <person name="Vuong H."/>
            <person name="Weaver B."/>
            <person name="Ciecko A."/>
            <person name="Tallon L."/>
            <person name="Jackson J."/>
            <person name="Pai G."/>
            <person name="Aken S.V."/>
            <person name="Utterback T."/>
            <person name="Reidmuller S."/>
            <person name="Feldblyum T."/>
            <person name="Hsiao J."/>
            <person name="Zismann V."/>
            <person name="Iobst S."/>
            <person name="de Vazeille A.R."/>
            <person name="Buell C.R."/>
            <person name="Ying K."/>
            <person name="Li Y."/>
            <person name="Lu T."/>
            <person name="Huang Y."/>
            <person name="Zhao Q."/>
            <person name="Feng Q."/>
            <person name="Zhang L."/>
            <person name="Zhu J."/>
            <person name="Weng Q."/>
            <person name="Mu J."/>
            <person name="Lu Y."/>
            <person name="Fan D."/>
            <person name="Liu Y."/>
            <person name="Guan J."/>
            <person name="Zhang Y."/>
            <person name="Yu S."/>
            <person name="Liu X."/>
            <person name="Zhang Y."/>
            <person name="Hong G."/>
            <person name="Han B."/>
            <person name="Choisne N."/>
            <person name="Demange N."/>
            <person name="Orjeda G."/>
            <person name="Samain S."/>
            <person name="Cattolico L."/>
            <person name="Pelletier E."/>
            <person name="Couloux A."/>
            <person name="Segurens B."/>
            <person name="Wincker P."/>
            <person name="D'Hont A."/>
            <person name="Scarpelli C."/>
            <person name="Weissenbach J."/>
            <person name="Salanoubat M."/>
            <person name="Quetier F."/>
            <person name="Yu Y."/>
            <person name="Kim H.R."/>
            <person name="Rambo T."/>
            <person name="Currie J."/>
            <person name="Collura K."/>
            <person name="Luo M."/>
            <person name="Yang T."/>
            <person name="Ammiraju J.S.S."/>
            <person name="Engler F."/>
            <person name="Soderlund C."/>
            <person name="Wing R.A."/>
            <person name="Palmer L.E."/>
            <person name="de la Bastide M."/>
            <person name="Spiegel L."/>
            <person name="Nascimento L."/>
            <person name="Zutavern T."/>
            <person name="O'Shaughnessy A."/>
            <person name="Dike S."/>
            <person name="Dedhia N."/>
            <person name="Preston R."/>
            <person name="Balija V."/>
            <person name="McCombie W.R."/>
            <person name="Chow T."/>
            <person name="Chen H."/>
            <person name="Chung M."/>
            <person name="Chen C."/>
            <person name="Shaw J."/>
            <person name="Wu H."/>
            <person name="Hsiao K."/>
            <person name="Chao Y."/>
            <person name="Chu M."/>
            <person name="Cheng C."/>
            <person name="Hour A."/>
            <person name="Lee P."/>
            <person name="Lin S."/>
            <person name="Lin Y."/>
            <person name="Liou J."/>
            <person name="Liu S."/>
            <person name="Hsing Y."/>
            <person name="Raghuvanshi S."/>
            <person name="Mohanty A."/>
            <person name="Bharti A.K."/>
            <person name="Gaur A."/>
            <person name="Gupta V."/>
            <person name="Kumar D."/>
            <person name="Ravi V."/>
            <person name="Vij S."/>
            <person name="Kapur A."/>
            <person name="Khurana P."/>
            <person name="Khurana P."/>
            <person name="Khurana J.P."/>
            <person name="Tyagi A.K."/>
            <person name="Gaikwad K."/>
            <person name="Singh A."/>
            <person name="Dalal V."/>
            <person name="Srivastava S."/>
            <person name="Dixit A."/>
            <person name="Pal A.K."/>
            <person name="Ghazi I.A."/>
            <person name="Yadav M."/>
            <person name="Pandit A."/>
            <person name="Bhargava A."/>
            <person name="Sureshbabu K."/>
            <person name="Batra K."/>
            <person name="Sharma T.R."/>
            <person name="Mohapatra T."/>
            <person name="Singh N.K."/>
            <person name="Messing J."/>
            <person name="Nelson A.B."/>
            <person name="Fuks G."/>
            <person name="Kavchok S."/>
            <person name="Keizer G."/>
            <person name="Linton E."/>
            <person name="Llaca V."/>
            <person name="Song R."/>
            <person name="Tanyolac B."/>
            <person name="Young S."/>
            <person name="Ho-Il K."/>
            <person name="Hahn J.H."/>
            <person name="Sangsakoo G."/>
            <person name="Vanavichit A."/>
            <person name="de Mattos Luiz.A.T."/>
            <person name="Zimmer P.D."/>
            <person name="Malone G."/>
            <person name="Dellagostin O."/>
            <person name="de Oliveira A.C."/>
            <person name="Bevan M."/>
            <person name="Bancroft I."/>
            <person name="Minx P."/>
            <person name="Cordum H."/>
            <person name="Wilson R."/>
            <person name="Cheng Z."/>
            <person name="Jin W."/>
            <person name="Jiang J."/>
            <person name="Leong S.A."/>
            <person name="Iwama H."/>
            <person name="Gojobori T."/>
            <person name="Itoh T."/>
            <person name="Niimura Y."/>
            <person name="Fujii Y."/>
            <person name="Habara T."/>
            <person name="Sakai H."/>
            <person name="Sato Y."/>
            <person name="Wilson G."/>
            <person name="Kumar K."/>
            <person name="McCouch S."/>
            <person name="Juretic N."/>
            <person name="Hoen D."/>
            <person name="Wright S."/>
            <person name="Bruskiewich R."/>
            <person name="Bureau T."/>
            <person name="Miyao A."/>
            <person name="Hirochika H."/>
            <person name="Nishikawa T."/>
            <person name="Kadowaki K."/>
            <person name="Sugiura M."/>
            <person name="Burr B."/>
            <person name="Sasaki T."/>
        </authorList>
    </citation>
    <scope>NUCLEOTIDE SEQUENCE [LARGE SCALE GENOMIC DNA]</scope>
    <source>
        <strain evidence="3">cv. Nipponbare</strain>
    </source>
</reference>
<evidence type="ECO:0000313" key="3">
    <source>
        <dbReference type="Proteomes" id="UP000059680"/>
    </source>
</evidence>
<feature type="non-terminal residue" evidence="2">
    <location>
        <position position="105"/>
    </location>
</feature>
<feature type="region of interest" description="Disordered" evidence="1">
    <location>
        <begin position="35"/>
        <end position="56"/>
    </location>
</feature>